<feature type="non-terminal residue" evidence="3">
    <location>
        <position position="1"/>
    </location>
</feature>
<proteinExistence type="predicted"/>
<evidence type="ECO:0000313" key="3">
    <source>
        <dbReference type="EMBL" id="SVA70583.1"/>
    </source>
</evidence>
<sequence>VVDTIAPVIAYVYEGSSNNDLDYQYESDSVMVAWSGGDTRAIAYYAVALGSAPEQADIVDWVDVGTSTNHALLNLDLVSGQTYYGTVRAHDQAGNISGLMSGDGLTIDQDGPVPGQVSDYDIEDVDWIAINYQIEAFATGFTDTLSGVAEYYFSIGLAPNQDNVLGWTSTGSDSTILYPTDPLLTVGPTYYVNSYAIDAVDNIGATITSDGFGLDLDDPTPGTVSDGLDQDITWTNNDSSLSANWTGFSDATSGIGNYEYAIGSSAGGQNIVAWTNADSATEVTHEGLVLNHGTTYYFSVRGLDQVDHVSDPANSNGATVDTIPPVVTLIAEEAAEDPTFQGSDNSVTLVWEASDALSGVEHYEYALGTTAGDIDLVAWVHAGTDLTVTIPDLVLAEGETYFGSVRVYDLAGNMAEGQGDGVTVDITAPAAGTAMDITDLNNTADQSFTGSTTTLQASWSGFSDNMSGINTYEYAVGSTALQTDIKNWTSSGPETSMTDNTFSLVNEQAYFVSVRAADAVGNVSVPVSTDGIIADHAGPIGFTVADGDSMDIDRQNFTDVFSGHWGLFYDAHSGLSFHEAALFDTTSQAYAVPWNAVDLDTVILYTELSLELDHVYQLHVRGVDSVANTGTITSSDGVLIDQSPPDPPQGLLGYFSTERIQLTWDANTETDLSHYIVYGGTDTLQPVTVLQTSETTAEAFLPEFPADQQIYLHITAEDVPGNESLISSRVSGIPQPATVTYIEPNPSGTLLYDDNQLSIHFSQPLSDVGTVTATSLVYTAMDLEASYSSADTAIKITVNDPWASLDTVTFTLNNILDWAGNGTDEKTAEFTTYLLSDYNNDFTVNVLDLSSFVSAWNNNDYSYELGPVTGTIPHFIPQRNESYDLRDVMVFTRMWHYSYGTTALLAARYEQVGPDVNI</sequence>
<dbReference type="InterPro" id="IPR014755">
    <property type="entry name" value="Cu-Rt/internalin_Ig-like"/>
</dbReference>
<dbReference type="InterPro" id="IPR003961">
    <property type="entry name" value="FN3_dom"/>
</dbReference>
<dbReference type="InterPro" id="IPR013783">
    <property type="entry name" value="Ig-like_fold"/>
</dbReference>
<dbReference type="PANTHER" id="PTHR16897:SF2">
    <property type="entry name" value="OS03G0226600 PROTEIN"/>
    <property type="match status" value="1"/>
</dbReference>
<gene>
    <name evidence="3" type="ORF">METZ01_LOCUS123437</name>
</gene>
<protein>
    <recommendedName>
        <fullName evidence="2">Fibronectin type-III domain-containing protein</fullName>
    </recommendedName>
</protein>
<name>A0A381Y261_9ZZZZ</name>
<reference evidence="3" key="1">
    <citation type="submission" date="2018-05" db="EMBL/GenBank/DDBJ databases">
        <authorList>
            <person name="Lanie J.A."/>
            <person name="Ng W.-L."/>
            <person name="Kazmierczak K.M."/>
            <person name="Andrzejewski T.M."/>
            <person name="Davidsen T.M."/>
            <person name="Wayne K.J."/>
            <person name="Tettelin H."/>
            <person name="Glass J.I."/>
            <person name="Rusch D."/>
            <person name="Podicherti R."/>
            <person name="Tsui H.-C.T."/>
            <person name="Winkler M.E."/>
        </authorList>
    </citation>
    <scope>NUCLEOTIDE SEQUENCE</scope>
</reference>
<dbReference type="Gene3D" id="2.60.40.1220">
    <property type="match status" value="1"/>
</dbReference>
<dbReference type="InterPro" id="IPR036116">
    <property type="entry name" value="FN3_sf"/>
</dbReference>
<feature type="domain" description="Fibronectin type-III" evidence="2">
    <location>
        <begin position="645"/>
        <end position="724"/>
    </location>
</feature>
<keyword evidence="1" id="KW-0732">Signal</keyword>
<dbReference type="PANTHER" id="PTHR16897">
    <property type="entry name" value="OS10G0105400 PROTEIN"/>
    <property type="match status" value="1"/>
</dbReference>
<dbReference type="SMART" id="SM00060">
    <property type="entry name" value="FN3"/>
    <property type="match status" value="4"/>
</dbReference>
<evidence type="ECO:0000256" key="1">
    <source>
        <dbReference type="ARBA" id="ARBA00022729"/>
    </source>
</evidence>
<dbReference type="Gene3D" id="2.60.40.10">
    <property type="entry name" value="Immunoglobulins"/>
    <property type="match status" value="1"/>
</dbReference>
<dbReference type="SUPFAM" id="SSF49265">
    <property type="entry name" value="Fibronectin type III"/>
    <property type="match status" value="1"/>
</dbReference>
<feature type="domain" description="Fibronectin type-III" evidence="2">
    <location>
        <begin position="221"/>
        <end position="310"/>
    </location>
</feature>
<accession>A0A381Y261</accession>
<dbReference type="AlphaFoldDB" id="A0A381Y261"/>
<feature type="non-terminal residue" evidence="3">
    <location>
        <position position="918"/>
    </location>
</feature>
<feature type="domain" description="Fibronectin type-III" evidence="2">
    <location>
        <begin position="332"/>
        <end position="414"/>
    </location>
</feature>
<dbReference type="EMBL" id="UINC01017076">
    <property type="protein sequence ID" value="SVA70583.1"/>
    <property type="molecule type" value="Genomic_DNA"/>
</dbReference>
<evidence type="ECO:0000259" key="2">
    <source>
        <dbReference type="SMART" id="SM00060"/>
    </source>
</evidence>
<organism evidence="3">
    <name type="scientific">marine metagenome</name>
    <dbReference type="NCBI Taxonomy" id="408172"/>
    <lineage>
        <taxon>unclassified sequences</taxon>
        <taxon>metagenomes</taxon>
        <taxon>ecological metagenomes</taxon>
    </lineage>
</organism>
<feature type="domain" description="Fibronectin type-III" evidence="2">
    <location>
        <begin position="15"/>
        <end position="96"/>
    </location>
</feature>